<keyword evidence="4" id="KW-0862">Zinc</keyword>
<dbReference type="RefSeq" id="WP_235866512.1">
    <property type="nucleotide sequence ID" value="NZ_FWYD01000001.1"/>
</dbReference>
<gene>
    <name evidence="9" type="ORF">SAMN06295998_101470</name>
</gene>
<evidence type="ECO:0000313" key="9">
    <source>
        <dbReference type="EMBL" id="SMC46319.1"/>
    </source>
</evidence>
<proteinExistence type="inferred from homology"/>
<dbReference type="SUPFAM" id="SSF52374">
    <property type="entry name" value="Nucleotidylyl transferase"/>
    <property type="match status" value="1"/>
</dbReference>
<keyword evidence="6 7" id="KW-0030">Aminoacyl-tRNA synthetase</keyword>
<dbReference type="Pfam" id="PF00749">
    <property type="entry name" value="tRNA-synt_1c"/>
    <property type="match status" value="2"/>
</dbReference>
<dbReference type="Proteomes" id="UP000192330">
    <property type="component" value="Unassembled WGS sequence"/>
</dbReference>
<keyword evidence="1 7" id="KW-0436">Ligase</keyword>
<sequence length="325" mass="35662">MVRLAVSPSACPGLTPMFITRFAPSPTGPLHLGHAYSALLAHDMARKAGGKFLLRIDDLDHTRARPEWESQIYDDLRWLSLDWPTPCRRESDCFAEYDAALDRLWDLGVLYPCTCTRRDIAEALGAPQEGVVPHGPDGPVYPGTCRQPIWEDARWADGTFPRPKDVHLRLHMSKALSVLDRAEHAVTGTGISQPISFDETGTGPSGQHGHIGVPSDHLAHAIGDIVVARKDFGASYHLAVVVDDAAQSISHVVRGQDLFEATKIHIVLQDLLGLPRPTYHHHRLIRDDAGKRLAKRDNARAIAAFREAGATPQDIRNRVGLPAVG</sequence>
<keyword evidence="7" id="KW-0648">Protein biosynthesis</keyword>
<feature type="domain" description="Glutamyl/glutaminyl-tRNA synthetase class Ib catalytic" evidence="8">
    <location>
        <begin position="221"/>
        <end position="319"/>
    </location>
</feature>
<keyword evidence="10" id="KW-1185">Reference proteome</keyword>
<organism evidence="9 10">
    <name type="scientific">Primorskyibacter flagellatus</name>
    <dbReference type="NCBI Taxonomy" id="1387277"/>
    <lineage>
        <taxon>Bacteria</taxon>
        <taxon>Pseudomonadati</taxon>
        <taxon>Pseudomonadota</taxon>
        <taxon>Alphaproteobacteria</taxon>
        <taxon>Rhodobacterales</taxon>
        <taxon>Roseobacteraceae</taxon>
        <taxon>Primorskyibacter</taxon>
    </lineage>
</organism>
<dbReference type="InterPro" id="IPR014729">
    <property type="entry name" value="Rossmann-like_a/b/a_fold"/>
</dbReference>
<dbReference type="InterPro" id="IPR001412">
    <property type="entry name" value="aa-tRNA-synth_I_CS"/>
</dbReference>
<reference evidence="9 10" key="1">
    <citation type="submission" date="2017-04" db="EMBL/GenBank/DDBJ databases">
        <authorList>
            <person name="Afonso C.L."/>
            <person name="Miller P.J."/>
            <person name="Scott M.A."/>
            <person name="Spackman E."/>
            <person name="Goraichik I."/>
            <person name="Dimitrov K.M."/>
            <person name="Suarez D.L."/>
            <person name="Swayne D.E."/>
        </authorList>
    </citation>
    <scope>NUCLEOTIDE SEQUENCE [LARGE SCALE GENOMIC DNA]</scope>
    <source>
        <strain evidence="9 10">CGMCC 1.12644</strain>
    </source>
</reference>
<comment type="similarity">
    <text evidence="7">Belongs to the class-I aminoacyl-tRNA synthetase family.</text>
</comment>
<dbReference type="PRINTS" id="PR00987">
    <property type="entry name" value="TRNASYNTHGLU"/>
</dbReference>
<evidence type="ECO:0000313" key="10">
    <source>
        <dbReference type="Proteomes" id="UP000192330"/>
    </source>
</evidence>
<evidence type="ECO:0000256" key="4">
    <source>
        <dbReference type="ARBA" id="ARBA00022833"/>
    </source>
</evidence>
<accession>A0A1W1ZD07</accession>
<evidence type="ECO:0000256" key="7">
    <source>
        <dbReference type="RuleBase" id="RU363037"/>
    </source>
</evidence>
<keyword evidence="3 7" id="KW-0547">Nucleotide-binding</keyword>
<dbReference type="AlphaFoldDB" id="A0A1W1ZD07"/>
<dbReference type="EMBL" id="FWYD01000001">
    <property type="protein sequence ID" value="SMC46319.1"/>
    <property type="molecule type" value="Genomic_DNA"/>
</dbReference>
<keyword evidence="2" id="KW-0479">Metal-binding</keyword>
<dbReference type="InterPro" id="IPR020058">
    <property type="entry name" value="Glu/Gln-tRNA-synth_Ib_cat-dom"/>
</dbReference>
<dbReference type="GO" id="GO:0005524">
    <property type="term" value="F:ATP binding"/>
    <property type="evidence" value="ECO:0007669"/>
    <property type="project" value="UniProtKB-KW"/>
</dbReference>
<evidence type="ECO:0000256" key="1">
    <source>
        <dbReference type="ARBA" id="ARBA00022598"/>
    </source>
</evidence>
<keyword evidence="5 7" id="KW-0067">ATP-binding</keyword>
<dbReference type="PANTHER" id="PTHR43311">
    <property type="entry name" value="GLUTAMATE--TRNA LIGASE"/>
    <property type="match status" value="1"/>
</dbReference>
<dbReference type="GO" id="GO:0006424">
    <property type="term" value="P:glutamyl-tRNA aminoacylation"/>
    <property type="evidence" value="ECO:0007669"/>
    <property type="project" value="TreeGrafter"/>
</dbReference>
<evidence type="ECO:0000259" key="8">
    <source>
        <dbReference type="Pfam" id="PF00749"/>
    </source>
</evidence>
<dbReference type="InterPro" id="IPR049940">
    <property type="entry name" value="GluQ/Sye"/>
</dbReference>
<dbReference type="InterPro" id="IPR000924">
    <property type="entry name" value="Glu/Gln-tRNA-synth"/>
</dbReference>
<dbReference type="GO" id="GO:0005829">
    <property type="term" value="C:cytosol"/>
    <property type="evidence" value="ECO:0007669"/>
    <property type="project" value="TreeGrafter"/>
</dbReference>
<evidence type="ECO:0000256" key="6">
    <source>
        <dbReference type="ARBA" id="ARBA00023146"/>
    </source>
</evidence>
<evidence type="ECO:0000256" key="5">
    <source>
        <dbReference type="ARBA" id="ARBA00022840"/>
    </source>
</evidence>
<evidence type="ECO:0000256" key="3">
    <source>
        <dbReference type="ARBA" id="ARBA00022741"/>
    </source>
</evidence>
<dbReference type="PROSITE" id="PS00178">
    <property type="entry name" value="AA_TRNA_LIGASE_I"/>
    <property type="match status" value="1"/>
</dbReference>
<name>A0A1W1ZD07_9RHOB</name>
<dbReference type="Gene3D" id="3.40.50.620">
    <property type="entry name" value="HUPs"/>
    <property type="match status" value="1"/>
</dbReference>
<dbReference type="PANTHER" id="PTHR43311:SF1">
    <property type="entry name" value="GLUTAMYL-Q TRNA(ASP) SYNTHETASE"/>
    <property type="match status" value="1"/>
</dbReference>
<dbReference type="GO" id="GO:0004818">
    <property type="term" value="F:glutamate-tRNA ligase activity"/>
    <property type="evidence" value="ECO:0007669"/>
    <property type="project" value="TreeGrafter"/>
</dbReference>
<dbReference type="STRING" id="1387277.SAMN06295998_101470"/>
<dbReference type="NCBIfam" id="NF004315">
    <property type="entry name" value="PRK05710.1-4"/>
    <property type="match status" value="1"/>
</dbReference>
<protein>
    <submittedName>
        <fullName evidence="9">Glutamyl-Q tRNA(Asp) synthetase</fullName>
    </submittedName>
</protein>
<feature type="domain" description="Glutamyl/glutaminyl-tRNA synthetase class Ib catalytic" evidence="8">
    <location>
        <begin position="20"/>
        <end position="122"/>
    </location>
</feature>
<evidence type="ECO:0000256" key="2">
    <source>
        <dbReference type="ARBA" id="ARBA00022723"/>
    </source>
</evidence>